<evidence type="ECO:0000313" key="5">
    <source>
        <dbReference type="Proteomes" id="UP000776164"/>
    </source>
</evidence>
<evidence type="ECO:0000256" key="1">
    <source>
        <dbReference type="SAM" id="MobiDB-lite"/>
    </source>
</evidence>
<dbReference type="Gene3D" id="3.90.1010.20">
    <property type="match status" value="1"/>
</dbReference>
<feature type="region of interest" description="Disordered" evidence="1">
    <location>
        <begin position="35"/>
        <end position="88"/>
    </location>
</feature>
<evidence type="ECO:0000256" key="2">
    <source>
        <dbReference type="SAM" id="SignalP"/>
    </source>
</evidence>
<accession>A0ABS2L1M4</accession>
<organism evidence="4 5">
    <name type="scientific">Subtercola frigoramans</name>
    <dbReference type="NCBI Taxonomy" id="120298"/>
    <lineage>
        <taxon>Bacteria</taxon>
        <taxon>Bacillati</taxon>
        <taxon>Actinomycetota</taxon>
        <taxon>Actinomycetes</taxon>
        <taxon>Micrococcales</taxon>
        <taxon>Microbacteriaceae</taxon>
        <taxon>Subtercola</taxon>
    </lineage>
</organism>
<proteinExistence type="predicted"/>
<keyword evidence="5" id="KW-1185">Reference proteome</keyword>
<feature type="chain" id="PRO_5045486327" evidence="2">
    <location>
        <begin position="19"/>
        <end position="181"/>
    </location>
</feature>
<reference evidence="4 5" key="1">
    <citation type="submission" date="2021-01" db="EMBL/GenBank/DDBJ databases">
        <title>Sequencing the genomes of 1000 actinobacteria strains.</title>
        <authorList>
            <person name="Klenk H.-P."/>
        </authorList>
    </citation>
    <scope>NUCLEOTIDE SEQUENCE [LARGE SCALE GENOMIC DNA]</scope>
    <source>
        <strain evidence="4 5">DSM 13057</strain>
    </source>
</reference>
<comment type="caution">
    <text evidence="4">The sequence shown here is derived from an EMBL/GenBank/DDBJ whole genome shotgun (WGS) entry which is preliminary data.</text>
</comment>
<dbReference type="Pfam" id="PF04205">
    <property type="entry name" value="FMN_bind"/>
    <property type="match status" value="1"/>
</dbReference>
<dbReference type="Proteomes" id="UP000776164">
    <property type="component" value="Unassembled WGS sequence"/>
</dbReference>
<keyword evidence="2" id="KW-0732">Signal</keyword>
<dbReference type="RefSeq" id="WP_205106609.1">
    <property type="nucleotide sequence ID" value="NZ_BAAAHT010000017.1"/>
</dbReference>
<dbReference type="SMART" id="SM00900">
    <property type="entry name" value="FMN_bind"/>
    <property type="match status" value="1"/>
</dbReference>
<name>A0ABS2L1M4_9MICO</name>
<dbReference type="EMBL" id="JAFBBU010000001">
    <property type="protein sequence ID" value="MBM7470929.1"/>
    <property type="molecule type" value="Genomic_DNA"/>
</dbReference>
<evidence type="ECO:0000313" key="4">
    <source>
        <dbReference type="EMBL" id="MBM7470929.1"/>
    </source>
</evidence>
<feature type="signal peptide" evidence="2">
    <location>
        <begin position="1"/>
        <end position="18"/>
    </location>
</feature>
<protein>
    <submittedName>
        <fullName evidence="4">Uncharacterized protein with FMN-binding domain</fullName>
    </submittedName>
</protein>
<gene>
    <name evidence="4" type="ORF">JOE66_000563</name>
</gene>
<sequence>MRKRAVFGSVLSSAAVLAAGWQIGVHEQDAAGLASTGASTSSSASAATGTSTGTGAASAAGSAGASSGSASTSATASATPSPSATTAPATAQTYTGSVVNTRFGTIQVSVTVADGTITDVTALKLTDDDNKSVQISARAAPILRSEVLAAQSANVATVSGATYTSDGYLQSLQSALDQAGL</sequence>
<feature type="domain" description="FMN-binding" evidence="3">
    <location>
        <begin position="102"/>
        <end position="179"/>
    </location>
</feature>
<dbReference type="InterPro" id="IPR007329">
    <property type="entry name" value="FMN-bd"/>
</dbReference>
<evidence type="ECO:0000259" key="3">
    <source>
        <dbReference type="SMART" id="SM00900"/>
    </source>
</evidence>